<sequence>MKRKISLFTLFYLSVSTLVIGQELSFAPDVVFGNRSLTYKHLIKYSVNPKLSVDNLTLFDAEYGNDLNNLYFIRNTISYALTKNIRANTAIGIKNPGAFGTMSLSFTTQSHQFNFTYSAGSTYQDGFSFEQSIVASYLPSFGNNHQGYINLLATGNINANGYARGLQQLKIGVRKKQLITGLAINLDQFNNARKTLTNTGIFLKYNF</sequence>
<protein>
    <recommendedName>
        <fullName evidence="4">DUF5723 domain-containing protein</fullName>
    </recommendedName>
</protein>
<reference evidence="2 3" key="1">
    <citation type="submission" date="2018-08" db="EMBL/GenBank/DDBJ databases">
        <title>Proposal of Muricauda 72 sp.nov. and Muricauda NH166 sp.nov., isolated from seawater.</title>
        <authorList>
            <person name="Cheng H."/>
            <person name="Wu Y.-H."/>
            <person name="Guo L.-L."/>
            <person name="Xu X.-W."/>
        </authorList>
    </citation>
    <scope>NUCLEOTIDE SEQUENCE [LARGE SCALE GENOMIC DNA]</scope>
    <source>
        <strain evidence="2 3">KCTC 22173</strain>
    </source>
</reference>
<keyword evidence="1" id="KW-0732">Signal</keyword>
<feature type="chain" id="PRO_5017473586" description="DUF5723 domain-containing protein" evidence="1">
    <location>
        <begin position="22"/>
        <end position="207"/>
    </location>
</feature>
<evidence type="ECO:0000313" key="2">
    <source>
        <dbReference type="EMBL" id="RIV30420.1"/>
    </source>
</evidence>
<dbReference type="AlphaFoldDB" id="A0A3A1N689"/>
<evidence type="ECO:0000313" key="3">
    <source>
        <dbReference type="Proteomes" id="UP000266067"/>
    </source>
</evidence>
<evidence type="ECO:0008006" key="4">
    <source>
        <dbReference type="Google" id="ProtNLM"/>
    </source>
</evidence>
<gene>
    <name evidence="2" type="ORF">D2V08_15075</name>
</gene>
<dbReference type="RefSeq" id="WP_119609046.1">
    <property type="nucleotide sequence ID" value="NZ_QXFH01000077.1"/>
</dbReference>
<comment type="caution">
    <text evidence="2">The sequence shown here is derived from an EMBL/GenBank/DDBJ whole genome shotgun (WGS) entry which is preliminary data.</text>
</comment>
<name>A0A3A1N689_9FLAO</name>
<dbReference type="Proteomes" id="UP000266067">
    <property type="component" value="Unassembled WGS sequence"/>
</dbReference>
<evidence type="ECO:0000256" key="1">
    <source>
        <dbReference type="SAM" id="SignalP"/>
    </source>
</evidence>
<dbReference type="EMBL" id="QXFH01000077">
    <property type="protein sequence ID" value="RIV30420.1"/>
    <property type="molecule type" value="Genomic_DNA"/>
</dbReference>
<dbReference type="OrthoDB" id="956577at2"/>
<proteinExistence type="predicted"/>
<feature type="signal peptide" evidence="1">
    <location>
        <begin position="1"/>
        <end position="21"/>
    </location>
</feature>
<organism evidence="2 3">
    <name type="scientific">Flagellimonas lutimaris</name>
    <dbReference type="NCBI Taxonomy" id="475082"/>
    <lineage>
        <taxon>Bacteria</taxon>
        <taxon>Pseudomonadati</taxon>
        <taxon>Bacteroidota</taxon>
        <taxon>Flavobacteriia</taxon>
        <taxon>Flavobacteriales</taxon>
        <taxon>Flavobacteriaceae</taxon>
        <taxon>Flagellimonas</taxon>
    </lineage>
</organism>
<keyword evidence="3" id="KW-1185">Reference proteome</keyword>
<accession>A0A3A1N689</accession>